<dbReference type="PANTHER" id="PTHR33284">
    <property type="entry name" value="RIBOSOMAL PROTEIN L25/GLN-TRNA SYNTHETASE, ANTI-CODON-BINDING DOMAIN-CONTAINING PROTEIN"/>
    <property type="match status" value="1"/>
</dbReference>
<dbReference type="CDD" id="cd00495">
    <property type="entry name" value="Ribosomal_L25_TL5_CTC"/>
    <property type="match status" value="1"/>
</dbReference>
<dbReference type="GO" id="GO:0022625">
    <property type="term" value="C:cytosolic large ribosomal subunit"/>
    <property type="evidence" value="ECO:0000318"/>
    <property type="project" value="GO_Central"/>
</dbReference>
<dbReference type="InterPro" id="IPR037121">
    <property type="entry name" value="Ribosomal_bL25_C"/>
</dbReference>
<evidence type="ECO:0000259" key="1">
    <source>
        <dbReference type="Pfam" id="PF01386"/>
    </source>
</evidence>
<dbReference type="InterPro" id="IPR011035">
    <property type="entry name" value="Ribosomal_bL25/Gln-tRNA_synth"/>
</dbReference>
<dbReference type="InterPro" id="IPR020930">
    <property type="entry name" value="Ribosomal_uL5_bac-type"/>
</dbReference>
<sequence length="225" mass="25141">MELLMNSRKLLEARVHTTTIQAVPRELIGPRVAAKERAQGRIPAVVFKRENGVAVSRKQLLTTERKQIVSVLKSFKEEPFFLSRTFRLQIRAGPGSCKLLESGNVLPIKVHRRPDNGEVLNLVFVWADEGSELNVDVPIVFKGEECCPGIQKGGYLNKIRTSLKYLCPVDCIPPQIDVDLSSLDIGDRVFMKDIQVHSSLKLLSKNDNMPICKIVATQSQVPLEA</sequence>
<evidence type="ECO:0000259" key="2">
    <source>
        <dbReference type="Pfam" id="PF14693"/>
    </source>
</evidence>
<organism evidence="3 4">
    <name type="scientific">Amborella trichopoda</name>
    <dbReference type="NCBI Taxonomy" id="13333"/>
    <lineage>
        <taxon>Eukaryota</taxon>
        <taxon>Viridiplantae</taxon>
        <taxon>Streptophyta</taxon>
        <taxon>Embryophyta</taxon>
        <taxon>Tracheophyta</taxon>
        <taxon>Spermatophyta</taxon>
        <taxon>Magnoliopsida</taxon>
        <taxon>Amborellales</taxon>
        <taxon>Amborellaceae</taxon>
        <taxon>Amborella</taxon>
    </lineage>
</organism>
<dbReference type="SUPFAM" id="SSF50715">
    <property type="entry name" value="Ribosomal protein L25-like"/>
    <property type="match status" value="1"/>
</dbReference>
<gene>
    <name evidence="3" type="ORF">AMTR_s00169p00043580</name>
</gene>
<dbReference type="GO" id="GO:0003729">
    <property type="term" value="F:mRNA binding"/>
    <property type="evidence" value="ECO:0007669"/>
    <property type="project" value="EnsemblPlants"/>
</dbReference>
<dbReference type="Pfam" id="PF14693">
    <property type="entry name" value="Ribosomal_TL5_C"/>
    <property type="match status" value="1"/>
</dbReference>
<feature type="domain" description="Large ribosomal subunit protein bL25 L25" evidence="1">
    <location>
        <begin position="20"/>
        <end position="122"/>
    </location>
</feature>
<name>W1PJG6_AMBTC</name>
<dbReference type="eggNOG" id="ENOG502QV9D">
    <property type="taxonomic scope" value="Eukaryota"/>
</dbReference>
<dbReference type="GO" id="GO:0006412">
    <property type="term" value="P:translation"/>
    <property type="evidence" value="ECO:0000318"/>
    <property type="project" value="GO_Central"/>
</dbReference>
<dbReference type="EMBL" id="KI392972">
    <property type="protein sequence ID" value="ERN10132.1"/>
    <property type="molecule type" value="Genomic_DNA"/>
</dbReference>
<dbReference type="GO" id="GO:0008097">
    <property type="term" value="F:5S rRNA binding"/>
    <property type="evidence" value="ECO:0000318"/>
    <property type="project" value="GO_Central"/>
</dbReference>
<proteinExistence type="predicted"/>
<dbReference type="STRING" id="13333.W1PJG6"/>
<dbReference type="Proteomes" id="UP000017836">
    <property type="component" value="Unassembled WGS sequence"/>
</dbReference>
<dbReference type="OMA" id="NMPICKI"/>
<dbReference type="PANTHER" id="PTHR33284:SF2">
    <property type="entry name" value="RIBOSOMAL PROTEIN L25_GLN-TRNA SYNTHETASE, ANTI-CODON-BINDING DOMAIN-CONTAINING PROTEIN"/>
    <property type="match status" value="1"/>
</dbReference>
<reference evidence="4" key="1">
    <citation type="journal article" date="2013" name="Science">
        <title>The Amborella genome and the evolution of flowering plants.</title>
        <authorList>
            <consortium name="Amborella Genome Project"/>
        </authorList>
    </citation>
    <scope>NUCLEOTIDE SEQUENCE [LARGE SCALE GENOMIC DNA]</scope>
</reference>
<protein>
    <submittedName>
        <fullName evidence="3">Uncharacterized protein</fullName>
    </submittedName>
</protein>
<evidence type="ECO:0000313" key="4">
    <source>
        <dbReference type="Proteomes" id="UP000017836"/>
    </source>
</evidence>
<dbReference type="Gene3D" id="2.170.120.20">
    <property type="entry name" value="Ribosomal protein L25, beta domain"/>
    <property type="match status" value="1"/>
</dbReference>
<dbReference type="GO" id="GO:0003735">
    <property type="term" value="F:structural constituent of ribosome"/>
    <property type="evidence" value="ECO:0007669"/>
    <property type="project" value="InterPro"/>
</dbReference>
<feature type="domain" description="Large ribosomal subunit protein bL25 beta" evidence="2">
    <location>
        <begin position="133"/>
        <end position="217"/>
    </location>
</feature>
<dbReference type="InterPro" id="IPR029751">
    <property type="entry name" value="Ribosomal_L25_dom"/>
</dbReference>
<dbReference type="Pfam" id="PF01386">
    <property type="entry name" value="Ribosomal_L25p"/>
    <property type="match status" value="1"/>
</dbReference>
<dbReference type="HOGENOM" id="CLU_075939_0_0_1"/>
<dbReference type="FunFam" id="2.170.120.20:FF:000006">
    <property type="entry name" value="Ribosomal protein L25/Gln-tRNA synthetase, anti-codon-binding domain-containing protein"/>
    <property type="match status" value="1"/>
</dbReference>
<keyword evidence="4" id="KW-1185">Reference proteome</keyword>
<dbReference type="Gramene" id="ERN10132">
    <property type="protein sequence ID" value="ERN10132"/>
    <property type="gene ID" value="AMTR_s00169p00043580"/>
</dbReference>
<evidence type="ECO:0000313" key="3">
    <source>
        <dbReference type="EMBL" id="ERN10132.1"/>
    </source>
</evidence>
<dbReference type="InterPro" id="IPR020057">
    <property type="entry name" value="Ribosomal_bL25_b-dom"/>
</dbReference>
<dbReference type="AlphaFoldDB" id="W1PJG6"/>
<accession>W1PJG6</accession>